<evidence type="ECO:0000259" key="7">
    <source>
        <dbReference type="Pfam" id="PF00345"/>
    </source>
</evidence>
<comment type="subcellular location">
    <subcellularLocation>
        <location evidence="1">Periplasm</location>
    </subcellularLocation>
</comment>
<dbReference type="EMBL" id="PDET01000013">
    <property type="protein sequence ID" value="PRD14168.1"/>
    <property type="molecule type" value="Genomic_DNA"/>
</dbReference>
<comment type="caution">
    <text evidence="9">The sequence shown here is derived from an EMBL/GenBank/DDBJ whole genome shotgun (WGS) entry which is preliminary data.</text>
</comment>
<feature type="domain" description="Pili assembly chaperone C-terminal" evidence="8">
    <location>
        <begin position="166"/>
        <end position="225"/>
    </location>
</feature>
<accession>A0A2S9I8P3</accession>
<dbReference type="Proteomes" id="UP000239181">
    <property type="component" value="Unassembled WGS sequence"/>
</dbReference>
<feature type="signal peptide" evidence="6">
    <location>
        <begin position="1"/>
        <end position="22"/>
    </location>
</feature>
<organism evidence="9 10">
    <name type="scientific">Pantoea coffeiphila</name>
    <dbReference type="NCBI Taxonomy" id="1465635"/>
    <lineage>
        <taxon>Bacteria</taxon>
        <taxon>Pseudomonadati</taxon>
        <taxon>Pseudomonadota</taxon>
        <taxon>Gammaproteobacteria</taxon>
        <taxon>Enterobacterales</taxon>
        <taxon>Erwiniaceae</taxon>
        <taxon>Pantoea</taxon>
    </lineage>
</organism>
<evidence type="ECO:0000313" key="10">
    <source>
        <dbReference type="Proteomes" id="UP000239181"/>
    </source>
</evidence>
<dbReference type="InterPro" id="IPR008962">
    <property type="entry name" value="PapD-like_sf"/>
</dbReference>
<dbReference type="GO" id="GO:0030288">
    <property type="term" value="C:outer membrane-bounded periplasmic space"/>
    <property type="evidence" value="ECO:0007669"/>
    <property type="project" value="InterPro"/>
</dbReference>
<dbReference type="PRINTS" id="PR00969">
    <property type="entry name" value="CHAPERONPILI"/>
</dbReference>
<protein>
    <submittedName>
        <fullName evidence="9">Molecular chaperone</fullName>
    </submittedName>
</protein>
<dbReference type="InterPro" id="IPR016148">
    <property type="entry name" value="Pili_assmbl_chaperone_C"/>
</dbReference>
<keyword evidence="4" id="KW-0574">Periplasm</keyword>
<evidence type="ECO:0000313" key="9">
    <source>
        <dbReference type="EMBL" id="PRD14168.1"/>
    </source>
</evidence>
<dbReference type="InterPro" id="IPR016147">
    <property type="entry name" value="Pili_assmbl_chaperone_N"/>
</dbReference>
<evidence type="ECO:0000256" key="4">
    <source>
        <dbReference type="ARBA" id="ARBA00022764"/>
    </source>
</evidence>
<dbReference type="InterPro" id="IPR013783">
    <property type="entry name" value="Ig-like_fold"/>
</dbReference>
<evidence type="ECO:0000256" key="2">
    <source>
        <dbReference type="ARBA" id="ARBA00007399"/>
    </source>
</evidence>
<dbReference type="AlphaFoldDB" id="A0A2S9I8P3"/>
<name>A0A2S9I8P3_9GAMM</name>
<gene>
    <name evidence="9" type="ORF">CQW29_17925</name>
</gene>
<evidence type="ECO:0000256" key="1">
    <source>
        <dbReference type="ARBA" id="ARBA00004418"/>
    </source>
</evidence>
<dbReference type="SUPFAM" id="SSF49584">
    <property type="entry name" value="Periplasmic chaperone C-domain"/>
    <property type="match status" value="1"/>
</dbReference>
<dbReference type="Gene3D" id="2.60.40.10">
    <property type="entry name" value="Immunoglobulins"/>
    <property type="match status" value="2"/>
</dbReference>
<dbReference type="GO" id="GO:0071555">
    <property type="term" value="P:cell wall organization"/>
    <property type="evidence" value="ECO:0007669"/>
    <property type="project" value="InterPro"/>
</dbReference>
<dbReference type="Pfam" id="PF00345">
    <property type="entry name" value="PapD_N"/>
    <property type="match status" value="1"/>
</dbReference>
<dbReference type="RefSeq" id="WP_105594102.1">
    <property type="nucleotide sequence ID" value="NZ_PDET01000013.1"/>
</dbReference>
<comment type="similarity">
    <text evidence="2">Belongs to the periplasmic pilus chaperone family.</text>
</comment>
<evidence type="ECO:0000256" key="6">
    <source>
        <dbReference type="SAM" id="SignalP"/>
    </source>
</evidence>
<evidence type="ECO:0000256" key="5">
    <source>
        <dbReference type="ARBA" id="ARBA00023186"/>
    </source>
</evidence>
<sequence>MFLSVIRIVFLLACICPSMTYAAIAIQQSRVIFDGDKLSQSLLVINQNPHAPYLVHGWIEDEIGKRVQGPLLILPPIQRIEPGENSQIKIQALTAARLLRQDRETLFYLNLREIPPRVKGGNTLQVALQNRIKVFYRPVGLKNRELASPWHSQLILTRRDNRWQIANPSPYYITLVDAQIHQKGSQIADFTPLMLAPGSSEMLPGNISHYGHAPVFTYLNDYGGRPEVTFKCGKERCNVISNRVPRS</sequence>
<proteinExistence type="inferred from homology"/>
<keyword evidence="3 6" id="KW-0732">Signal</keyword>
<dbReference type="Pfam" id="PF02753">
    <property type="entry name" value="PapD_C"/>
    <property type="match status" value="1"/>
</dbReference>
<dbReference type="PANTHER" id="PTHR30251:SF6">
    <property type="entry name" value="FIMBRIAL CHAPERONE YFCS-RELATED"/>
    <property type="match status" value="1"/>
</dbReference>
<dbReference type="InterPro" id="IPR036316">
    <property type="entry name" value="Pili_assmbl_chap_C_dom_sf"/>
</dbReference>
<reference evidence="9 10" key="1">
    <citation type="submission" date="2017-10" db="EMBL/GenBank/DDBJ databases">
        <title>Draft genome of two endophytic bacteria isolated from 'guarana' Paullinia cupana (Mart.) Ducke.</title>
        <authorList>
            <person name="Siqueira K.A."/>
            <person name="Liotti R.G."/>
            <person name="Mendes T.A."/>
            <person name="Soares M.A."/>
        </authorList>
    </citation>
    <scope>NUCLEOTIDE SEQUENCE [LARGE SCALE GENOMIC DNA]</scope>
    <source>
        <strain evidence="9 10">342</strain>
    </source>
</reference>
<dbReference type="PANTHER" id="PTHR30251">
    <property type="entry name" value="PILUS ASSEMBLY CHAPERONE"/>
    <property type="match status" value="1"/>
</dbReference>
<dbReference type="InterPro" id="IPR050643">
    <property type="entry name" value="Periplasmic_pilus_chap"/>
</dbReference>
<feature type="chain" id="PRO_5015561727" evidence="6">
    <location>
        <begin position="23"/>
        <end position="247"/>
    </location>
</feature>
<dbReference type="InterPro" id="IPR001829">
    <property type="entry name" value="Pili_assmbl_chaperone_bac"/>
</dbReference>
<evidence type="ECO:0000259" key="8">
    <source>
        <dbReference type="Pfam" id="PF02753"/>
    </source>
</evidence>
<keyword evidence="10" id="KW-1185">Reference proteome</keyword>
<dbReference type="SUPFAM" id="SSF49354">
    <property type="entry name" value="PapD-like"/>
    <property type="match status" value="1"/>
</dbReference>
<evidence type="ECO:0000256" key="3">
    <source>
        <dbReference type="ARBA" id="ARBA00022729"/>
    </source>
</evidence>
<dbReference type="OrthoDB" id="9131059at2"/>
<feature type="domain" description="Pili assembly chaperone N-terminal" evidence="7">
    <location>
        <begin position="24"/>
        <end position="141"/>
    </location>
</feature>
<keyword evidence="5" id="KW-0143">Chaperone</keyword>